<keyword evidence="6" id="KW-1185">Reference proteome</keyword>
<dbReference type="AlphaFoldDB" id="A0A2A6ZBL5"/>
<dbReference type="SUPFAM" id="SSF52096">
    <property type="entry name" value="ClpP/crotonase"/>
    <property type="match status" value="1"/>
</dbReference>
<evidence type="ECO:0000256" key="4">
    <source>
        <dbReference type="RuleBase" id="RU003707"/>
    </source>
</evidence>
<gene>
    <name evidence="5" type="ORF">CGS46_06555</name>
</gene>
<dbReference type="GO" id="GO:0016829">
    <property type="term" value="F:lyase activity"/>
    <property type="evidence" value="ECO:0007669"/>
    <property type="project" value="UniProtKB-KW"/>
</dbReference>
<comment type="caution">
    <text evidence="5">The sequence shown here is derived from an EMBL/GenBank/DDBJ whole genome shotgun (WGS) entry which is preliminary data.</text>
</comment>
<name>A0A2A6ZBL5_9FIRM</name>
<dbReference type="InterPro" id="IPR001753">
    <property type="entry name" value="Enoyl-CoA_hydra/iso"/>
</dbReference>
<evidence type="ECO:0000256" key="1">
    <source>
        <dbReference type="ARBA" id="ARBA00005189"/>
    </source>
</evidence>
<evidence type="ECO:0000313" key="6">
    <source>
        <dbReference type="Proteomes" id="UP000220752"/>
    </source>
</evidence>
<dbReference type="PROSITE" id="PS00166">
    <property type="entry name" value="ENOYL_COA_HYDRATASE"/>
    <property type="match status" value="1"/>
</dbReference>
<dbReference type="FunFam" id="3.90.226.10:FF:000009">
    <property type="entry name" value="Carnitinyl-CoA dehydratase"/>
    <property type="match status" value="1"/>
</dbReference>
<dbReference type="Pfam" id="PF00378">
    <property type="entry name" value="ECH_1"/>
    <property type="match status" value="1"/>
</dbReference>
<dbReference type="GO" id="GO:0006635">
    <property type="term" value="P:fatty acid beta-oxidation"/>
    <property type="evidence" value="ECO:0007669"/>
    <property type="project" value="TreeGrafter"/>
</dbReference>
<dbReference type="InterPro" id="IPR029045">
    <property type="entry name" value="ClpP/crotonase-like_dom_sf"/>
</dbReference>
<comment type="pathway">
    <text evidence="1">Lipid metabolism.</text>
</comment>
<accession>A0A2A6ZBL5</accession>
<evidence type="ECO:0000256" key="2">
    <source>
        <dbReference type="ARBA" id="ARBA00005254"/>
    </source>
</evidence>
<dbReference type="EMBL" id="NMTQ01000022">
    <property type="protein sequence ID" value="PDX58762.1"/>
    <property type="molecule type" value="Genomic_DNA"/>
</dbReference>
<comment type="similarity">
    <text evidence="2 4">Belongs to the enoyl-CoA hydratase/isomerase family.</text>
</comment>
<proteinExistence type="inferred from homology"/>
<organism evidence="5 6">
    <name type="scientific">Faecalibacterium langellae</name>
    <dbReference type="NCBI Taxonomy" id="3435293"/>
    <lineage>
        <taxon>Bacteria</taxon>
        <taxon>Bacillati</taxon>
        <taxon>Bacillota</taxon>
        <taxon>Clostridia</taxon>
        <taxon>Eubacteriales</taxon>
        <taxon>Oscillospiraceae</taxon>
        <taxon>Faecalibacterium</taxon>
    </lineage>
</organism>
<evidence type="ECO:0000256" key="3">
    <source>
        <dbReference type="ARBA" id="ARBA00023239"/>
    </source>
</evidence>
<sequence length="259" mass="28190">MSEEIYLEKKTGYAIMTINRPKQMNALNTGIVEQIDKLLDEVEADPSIRCLIITGAGEKSFIAGADIGQMGTPGYQPADAHYLITCGYKVYNRVEGLKIPTIAAINGYCLGGGLELAMCCDFRICSANARFALPEIALGIIPGWGGTIRLPRIIGEGRAKDMILRAKRIKPDTALQYGLVTEVFEDVAALRAGADSLAQELAAKAPITMAMDKEMINRSVFTYNDLTDSLALSYCFTTADSREGISAFLEKRTPDFKGR</sequence>
<dbReference type="Proteomes" id="UP000220752">
    <property type="component" value="Unassembled WGS sequence"/>
</dbReference>
<dbReference type="CDD" id="cd06558">
    <property type="entry name" value="crotonase-like"/>
    <property type="match status" value="1"/>
</dbReference>
<dbReference type="PANTHER" id="PTHR11941:SF54">
    <property type="entry name" value="ENOYL-COA HYDRATASE, MITOCHONDRIAL"/>
    <property type="match status" value="1"/>
</dbReference>
<dbReference type="Gene3D" id="1.10.12.10">
    <property type="entry name" value="Lyase 2-enoyl-coa Hydratase, Chain A, domain 2"/>
    <property type="match status" value="1"/>
</dbReference>
<dbReference type="InterPro" id="IPR014748">
    <property type="entry name" value="Enoyl-CoA_hydra_C"/>
</dbReference>
<protein>
    <submittedName>
        <fullName evidence="5">Crotonase</fullName>
    </submittedName>
</protein>
<dbReference type="PANTHER" id="PTHR11941">
    <property type="entry name" value="ENOYL-COA HYDRATASE-RELATED"/>
    <property type="match status" value="1"/>
</dbReference>
<evidence type="ECO:0000313" key="5">
    <source>
        <dbReference type="EMBL" id="PDX58762.1"/>
    </source>
</evidence>
<reference evidence="5 6" key="1">
    <citation type="journal article" date="2017" name="Front. Microbiol.">
        <title>New Insights into the Diversity of the Genus Faecalibacterium.</title>
        <authorList>
            <person name="Benevides L."/>
            <person name="Burman S."/>
            <person name="Martin R."/>
            <person name="Robert V."/>
            <person name="Thomas M."/>
            <person name="Miquel S."/>
            <person name="Chain F."/>
            <person name="Sokol H."/>
            <person name="Bermudez-Humaran L.G."/>
            <person name="Morrison M."/>
            <person name="Langella P."/>
            <person name="Azevedo V.A."/>
            <person name="Chatel J.M."/>
            <person name="Soares S."/>
        </authorList>
    </citation>
    <scope>NUCLEOTIDE SEQUENCE [LARGE SCALE GENOMIC DNA]</scope>
    <source>
        <strain evidence="6">CNCM I-4540</strain>
    </source>
</reference>
<keyword evidence="3" id="KW-0456">Lyase</keyword>
<dbReference type="InterPro" id="IPR018376">
    <property type="entry name" value="Enoyl-CoA_hyd/isom_CS"/>
</dbReference>
<dbReference type="Gene3D" id="3.90.226.10">
    <property type="entry name" value="2-enoyl-CoA Hydratase, Chain A, domain 1"/>
    <property type="match status" value="1"/>
</dbReference>